<dbReference type="InterPro" id="IPR029052">
    <property type="entry name" value="Metallo-depent_PP-like"/>
</dbReference>
<accession>A0A1I6MBI0</accession>
<dbReference type="GO" id="GO:0046872">
    <property type="term" value="F:metal ion binding"/>
    <property type="evidence" value="ECO:0007669"/>
    <property type="project" value="UniProtKB-KW"/>
</dbReference>
<dbReference type="OrthoDB" id="9959at2157"/>
<dbReference type="InterPro" id="IPR024654">
    <property type="entry name" value="Calcineurin-like_PHP_lpxH"/>
</dbReference>
<reference evidence="3 4" key="1">
    <citation type="submission" date="2016-10" db="EMBL/GenBank/DDBJ databases">
        <authorList>
            <person name="de Groot N.N."/>
        </authorList>
    </citation>
    <scope>NUCLEOTIDE SEQUENCE [LARGE SCALE GENOMIC DNA]</scope>
    <source>
        <strain evidence="3 4">CGMCC 1.10457</strain>
    </source>
</reference>
<feature type="domain" description="Calcineurin-like phosphoesterase" evidence="2">
    <location>
        <begin position="1"/>
        <end position="152"/>
    </location>
</feature>
<keyword evidence="4" id="KW-1185">Reference proteome</keyword>
<dbReference type="PANTHER" id="PTHR11124">
    <property type="entry name" value="VACUOLAR SORTING PROTEIN VPS29"/>
    <property type="match status" value="1"/>
</dbReference>
<proteinExistence type="inferred from homology"/>
<dbReference type="Pfam" id="PF12850">
    <property type="entry name" value="Metallophos_2"/>
    <property type="match status" value="1"/>
</dbReference>
<dbReference type="AlphaFoldDB" id="A0A1I6MBI0"/>
<evidence type="ECO:0000313" key="4">
    <source>
        <dbReference type="Proteomes" id="UP000199062"/>
    </source>
</evidence>
<protein>
    <recommendedName>
        <fullName evidence="1">Phosphoesterase</fullName>
        <ecNumber evidence="1">3.1.4.-</ecNumber>
    </recommendedName>
</protein>
<dbReference type="InterPro" id="IPR000979">
    <property type="entry name" value="Phosphodiesterase_MJ0936/Vps29"/>
</dbReference>
<dbReference type="EMBL" id="FOZK01000006">
    <property type="protein sequence ID" value="SFS13086.1"/>
    <property type="molecule type" value="Genomic_DNA"/>
</dbReference>
<dbReference type="SUPFAM" id="SSF56300">
    <property type="entry name" value="Metallo-dependent phosphatases"/>
    <property type="match status" value="1"/>
</dbReference>
<name>A0A1I6MBI0_9EURY</name>
<evidence type="ECO:0000259" key="2">
    <source>
        <dbReference type="Pfam" id="PF12850"/>
    </source>
</evidence>
<comment type="similarity">
    <text evidence="1">Belongs to the metallophosphoesterase superfamily. YfcE family.</text>
</comment>
<sequence>MNVAIVSDTHVPSRAQRIPEEFRELIDEADHVIHAGDFDAESTIADVRELASELTAVRGNTDPQVGLPAVASVELGGVEFVATHGAGSARGYEDRVANAARQHGSDGAIAVSGHTHEMTDRTHRGVRILNPGSATGASPATRATMMTADVADGAIDVTVHEL</sequence>
<dbReference type="EC" id="3.1.4.-" evidence="1"/>
<keyword evidence="1" id="KW-0479">Metal-binding</keyword>
<evidence type="ECO:0000256" key="1">
    <source>
        <dbReference type="RuleBase" id="RU362039"/>
    </source>
</evidence>
<dbReference type="RefSeq" id="WP_089819419.1">
    <property type="nucleotide sequence ID" value="NZ_FOZK01000006.1"/>
</dbReference>
<dbReference type="STRING" id="767519.SAMN05216559_4195"/>
<dbReference type="NCBIfam" id="TIGR00040">
    <property type="entry name" value="yfcE"/>
    <property type="match status" value="1"/>
</dbReference>
<dbReference type="Gene3D" id="3.60.21.10">
    <property type="match status" value="1"/>
</dbReference>
<evidence type="ECO:0000313" key="3">
    <source>
        <dbReference type="EMBL" id="SFS13086.1"/>
    </source>
</evidence>
<dbReference type="GO" id="GO:0016787">
    <property type="term" value="F:hydrolase activity"/>
    <property type="evidence" value="ECO:0007669"/>
    <property type="project" value="UniProtKB-UniRule"/>
</dbReference>
<comment type="cofactor">
    <cofactor evidence="1">
        <name>a divalent metal cation</name>
        <dbReference type="ChEBI" id="CHEBI:60240"/>
    </cofactor>
</comment>
<organism evidence="3 4">
    <name type="scientific">Halomicrobium zhouii</name>
    <dbReference type="NCBI Taxonomy" id="767519"/>
    <lineage>
        <taxon>Archaea</taxon>
        <taxon>Methanobacteriati</taxon>
        <taxon>Methanobacteriota</taxon>
        <taxon>Stenosarchaea group</taxon>
        <taxon>Halobacteria</taxon>
        <taxon>Halobacteriales</taxon>
        <taxon>Haloarculaceae</taxon>
        <taxon>Halomicrobium</taxon>
    </lineage>
</organism>
<gene>
    <name evidence="3" type="ORF">SAMN05216559_4195</name>
</gene>
<dbReference type="Proteomes" id="UP000199062">
    <property type="component" value="Unassembled WGS sequence"/>
</dbReference>